<proteinExistence type="predicted"/>
<feature type="compositionally biased region" description="Basic and acidic residues" evidence="1">
    <location>
        <begin position="31"/>
        <end position="47"/>
    </location>
</feature>
<organism evidence="2 3">
    <name type="scientific">Clunio marinus</name>
    <dbReference type="NCBI Taxonomy" id="568069"/>
    <lineage>
        <taxon>Eukaryota</taxon>
        <taxon>Metazoa</taxon>
        <taxon>Ecdysozoa</taxon>
        <taxon>Arthropoda</taxon>
        <taxon>Hexapoda</taxon>
        <taxon>Insecta</taxon>
        <taxon>Pterygota</taxon>
        <taxon>Neoptera</taxon>
        <taxon>Endopterygota</taxon>
        <taxon>Diptera</taxon>
        <taxon>Nematocera</taxon>
        <taxon>Chironomoidea</taxon>
        <taxon>Chironomidae</taxon>
        <taxon>Clunio</taxon>
    </lineage>
</organism>
<gene>
    <name evidence="2" type="ORF">CLUMA_CG015493</name>
</gene>
<dbReference type="Proteomes" id="UP000183832">
    <property type="component" value="Unassembled WGS sequence"/>
</dbReference>
<accession>A0A1J1IPD4</accession>
<reference evidence="2 3" key="1">
    <citation type="submission" date="2015-04" db="EMBL/GenBank/DDBJ databases">
        <authorList>
            <person name="Syromyatnikov M.Y."/>
            <person name="Popov V.N."/>
        </authorList>
    </citation>
    <scope>NUCLEOTIDE SEQUENCE [LARGE SCALE GENOMIC DNA]</scope>
</reference>
<name>A0A1J1IPD4_9DIPT</name>
<feature type="compositionally biased region" description="Polar residues" evidence="1">
    <location>
        <begin position="1"/>
        <end position="23"/>
    </location>
</feature>
<feature type="region of interest" description="Disordered" evidence="1">
    <location>
        <begin position="1"/>
        <end position="58"/>
    </location>
</feature>
<evidence type="ECO:0000256" key="1">
    <source>
        <dbReference type="SAM" id="MobiDB-lite"/>
    </source>
</evidence>
<dbReference type="AlphaFoldDB" id="A0A1J1IPD4"/>
<evidence type="ECO:0000313" key="3">
    <source>
        <dbReference type="Proteomes" id="UP000183832"/>
    </source>
</evidence>
<sequence length="93" mass="10745">MAQTSVTSLSPLNKMSGRMQNATAVLFGKTASDDEVKREQKSTEKEKRKEKKTNPKPFLVLKFKSHRLWSNDKRLQRKSLQNTLKPKINDLET</sequence>
<protein>
    <submittedName>
        <fullName evidence="2">CLUMA_CG015493, isoform A</fullName>
    </submittedName>
</protein>
<evidence type="ECO:0000313" key="2">
    <source>
        <dbReference type="EMBL" id="CRL02101.1"/>
    </source>
</evidence>
<keyword evidence="3" id="KW-1185">Reference proteome</keyword>
<dbReference type="EMBL" id="CVRI01000057">
    <property type="protein sequence ID" value="CRL02101.1"/>
    <property type="molecule type" value="Genomic_DNA"/>
</dbReference>